<comment type="caution">
    <text evidence="1">The sequence shown here is derived from an EMBL/GenBank/DDBJ whole genome shotgun (WGS) entry which is preliminary data.</text>
</comment>
<dbReference type="Proteomes" id="UP000663827">
    <property type="component" value="Unassembled WGS sequence"/>
</dbReference>
<dbReference type="AlphaFoldDB" id="A0A8H3E3K4"/>
<evidence type="ECO:0000313" key="2">
    <source>
        <dbReference type="Proteomes" id="UP000663827"/>
    </source>
</evidence>
<accession>A0A8H3E3K4</accession>
<sequence>MQAVLLKYIIPSLAKLRINYTYARGEKYSPHEKIYPKFNTIILGMPVCYSVEVDPRLMNQLGKYFGLVYAQELHLNRRDIRARVDTDTDAPDVPVRRVHCGKLLDIYYIEFITDVANDIYVPYLLARVKECQTGGLDTALPRNPLVVYY</sequence>
<gene>
    <name evidence="1" type="ORF">RDB_LOCUS97469</name>
</gene>
<reference evidence="1" key="1">
    <citation type="submission" date="2021-01" db="EMBL/GenBank/DDBJ databases">
        <authorList>
            <person name="Kaushik A."/>
        </authorList>
    </citation>
    <scope>NUCLEOTIDE SEQUENCE</scope>
    <source>
        <strain evidence="1">AG5</strain>
    </source>
</reference>
<protein>
    <submittedName>
        <fullName evidence="1">Uncharacterized protein</fullName>
    </submittedName>
</protein>
<evidence type="ECO:0000313" key="1">
    <source>
        <dbReference type="EMBL" id="CAE7159448.1"/>
    </source>
</evidence>
<proteinExistence type="predicted"/>
<organism evidence="1 2">
    <name type="scientific">Rhizoctonia solani</name>
    <dbReference type="NCBI Taxonomy" id="456999"/>
    <lineage>
        <taxon>Eukaryota</taxon>
        <taxon>Fungi</taxon>
        <taxon>Dikarya</taxon>
        <taxon>Basidiomycota</taxon>
        <taxon>Agaricomycotina</taxon>
        <taxon>Agaricomycetes</taxon>
        <taxon>Cantharellales</taxon>
        <taxon>Ceratobasidiaceae</taxon>
        <taxon>Rhizoctonia</taxon>
    </lineage>
</organism>
<name>A0A8H3E3K4_9AGAM</name>
<dbReference type="EMBL" id="CAJNJQ010002042">
    <property type="protein sequence ID" value="CAE7159448.1"/>
    <property type="molecule type" value="Genomic_DNA"/>
</dbReference>